<evidence type="ECO:0000256" key="3">
    <source>
        <dbReference type="ARBA" id="ARBA00023242"/>
    </source>
</evidence>
<dbReference type="Pfam" id="PF06246">
    <property type="entry name" value="Isy1"/>
    <property type="match status" value="1"/>
</dbReference>
<gene>
    <name evidence="4" type="ORF">DFH94DRAFT_87443</name>
</gene>
<evidence type="ECO:0000256" key="1">
    <source>
        <dbReference type="ARBA" id="ARBA00004123"/>
    </source>
</evidence>
<dbReference type="GO" id="GO:0005634">
    <property type="term" value="C:nucleus"/>
    <property type="evidence" value="ECO:0007669"/>
    <property type="project" value="UniProtKB-SubCell"/>
</dbReference>
<proteinExistence type="inferred from homology"/>
<dbReference type="Gene3D" id="1.10.287.660">
    <property type="entry name" value="Helix hairpin bin"/>
    <property type="match status" value="1"/>
</dbReference>
<dbReference type="EMBL" id="WHVB01000013">
    <property type="protein sequence ID" value="KAF8477663.1"/>
    <property type="molecule type" value="Genomic_DNA"/>
</dbReference>
<comment type="caution">
    <text evidence="4">The sequence shown here is derived from an EMBL/GenBank/DDBJ whole genome shotgun (WGS) entry which is preliminary data.</text>
</comment>
<evidence type="ECO:0000313" key="4">
    <source>
        <dbReference type="EMBL" id="KAF8477663.1"/>
    </source>
</evidence>
<keyword evidence="3" id="KW-0539">Nucleus</keyword>
<dbReference type="SUPFAM" id="SSF140102">
    <property type="entry name" value="ISY1 domain-like"/>
    <property type="match status" value="1"/>
</dbReference>
<reference evidence="4" key="1">
    <citation type="submission" date="2019-10" db="EMBL/GenBank/DDBJ databases">
        <authorList>
            <consortium name="DOE Joint Genome Institute"/>
            <person name="Kuo A."/>
            <person name="Miyauchi S."/>
            <person name="Kiss E."/>
            <person name="Drula E."/>
            <person name="Kohler A."/>
            <person name="Sanchez-Garcia M."/>
            <person name="Andreopoulos B."/>
            <person name="Barry K.W."/>
            <person name="Bonito G."/>
            <person name="Buee M."/>
            <person name="Carver A."/>
            <person name="Chen C."/>
            <person name="Cichocki N."/>
            <person name="Clum A."/>
            <person name="Culley D."/>
            <person name="Crous P.W."/>
            <person name="Fauchery L."/>
            <person name="Girlanda M."/>
            <person name="Hayes R."/>
            <person name="Keri Z."/>
            <person name="LaButti K."/>
            <person name="Lipzen A."/>
            <person name="Lombard V."/>
            <person name="Magnuson J."/>
            <person name="Maillard F."/>
            <person name="Morin E."/>
            <person name="Murat C."/>
            <person name="Nolan M."/>
            <person name="Ohm R."/>
            <person name="Pangilinan J."/>
            <person name="Pereira M."/>
            <person name="Perotto S."/>
            <person name="Peter M."/>
            <person name="Riley R."/>
            <person name="Sitrit Y."/>
            <person name="Stielow B."/>
            <person name="Szollosi G."/>
            <person name="Zifcakova L."/>
            <person name="Stursova M."/>
            <person name="Spatafora J.W."/>
            <person name="Tedersoo L."/>
            <person name="Vaario L.-M."/>
            <person name="Yamada A."/>
            <person name="Yan M."/>
            <person name="Wang P."/>
            <person name="Xu J."/>
            <person name="Bruns T."/>
            <person name="Baldrian P."/>
            <person name="Vilgalys R."/>
            <person name="Henrissat B."/>
            <person name="Grigoriev I.V."/>
            <person name="Hibbett D."/>
            <person name="Nagy L.G."/>
            <person name="Martin F.M."/>
        </authorList>
    </citation>
    <scope>NUCLEOTIDE SEQUENCE</scope>
    <source>
        <strain evidence="4">Prilba</strain>
    </source>
</reference>
<accession>A0A9P5T6B4</accession>
<organism evidence="4 5">
    <name type="scientific">Russula ochroleuca</name>
    <dbReference type="NCBI Taxonomy" id="152965"/>
    <lineage>
        <taxon>Eukaryota</taxon>
        <taxon>Fungi</taxon>
        <taxon>Dikarya</taxon>
        <taxon>Basidiomycota</taxon>
        <taxon>Agaricomycotina</taxon>
        <taxon>Agaricomycetes</taxon>
        <taxon>Russulales</taxon>
        <taxon>Russulaceae</taxon>
        <taxon>Russula</taxon>
    </lineage>
</organism>
<dbReference type="Proteomes" id="UP000759537">
    <property type="component" value="Unassembled WGS sequence"/>
</dbReference>
<evidence type="ECO:0000313" key="5">
    <source>
        <dbReference type="Proteomes" id="UP000759537"/>
    </source>
</evidence>
<name>A0A9P5T6B4_9AGAM</name>
<sequence length="91" mass="10023">MNASDGEILREISRKLLKIHGAGLTDYEAWVLNDGINKLLREKGYLDDQIIAHGGAIYGRNITMIDDDDNGLDVLEAMGYKCIGRAKGCQV</sequence>
<dbReference type="InterPro" id="IPR029012">
    <property type="entry name" value="Helix_hairpin_bin_sf"/>
</dbReference>
<keyword evidence="5" id="KW-1185">Reference proteome</keyword>
<protein>
    <submittedName>
        <fullName evidence="4">Uncharacterized protein</fullName>
    </submittedName>
</protein>
<dbReference type="InterPro" id="IPR037200">
    <property type="entry name" value="Isy1_sf"/>
</dbReference>
<dbReference type="InterPro" id="IPR009360">
    <property type="entry name" value="Isy1"/>
</dbReference>
<reference evidence="4" key="2">
    <citation type="journal article" date="2020" name="Nat. Commun.">
        <title>Large-scale genome sequencing of mycorrhizal fungi provides insights into the early evolution of symbiotic traits.</title>
        <authorList>
            <person name="Miyauchi S."/>
            <person name="Kiss E."/>
            <person name="Kuo A."/>
            <person name="Drula E."/>
            <person name="Kohler A."/>
            <person name="Sanchez-Garcia M."/>
            <person name="Morin E."/>
            <person name="Andreopoulos B."/>
            <person name="Barry K.W."/>
            <person name="Bonito G."/>
            <person name="Buee M."/>
            <person name="Carver A."/>
            <person name="Chen C."/>
            <person name="Cichocki N."/>
            <person name="Clum A."/>
            <person name="Culley D."/>
            <person name="Crous P.W."/>
            <person name="Fauchery L."/>
            <person name="Girlanda M."/>
            <person name="Hayes R.D."/>
            <person name="Keri Z."/>
            <person name="LaButti K."/>
            <person name="Lipzen A."/>
            <person name="Lombard V."/>
            <person name="Magnuson J."/>
            <person name="Maillard F."/>
            <person name="Murat C."/>
            <person name="Nolan M."/>
            <person name="Ohm R.A."/>
            <person name="Pangilinan J."/>
            <person name="Pereira M.F."/>
            <person name="Perotto S."/>
            <person name="Peter M."/>
            <person name="Pfister S."/>
            <person name="Riley R."/>
            <person name="Sitrit Y."/>
            <person name="Stielow J.B."/>
            <person name="Szollosi G."/>
            <person name="Zifcakova L."/>
            <person name="Stursova M."/>
            <person name="Spatafora J.W."/>
            <person name="Tedersoo L."/>
            <person name="Vaario L.M."/>
            <person name="Yamada A."/>
            <person name="Yan M."/>
            <person name="Wang P."/>
            <person name="Xu J."/>
            <person name="Bruns T."/>
            <person name="Baldrian P."/>
            <person name="Vilgalys R."/>
            <person name="Dunand C."/>
            <person name="Henrissat B."/>
            <person name="Grigoriev I.V."/>
            <person name="Hibbett D."/>
            <person name="Nagy L.G."/>
            <person name="Martin F.M."/>
        </authorList>
    </citation>
    <scope>NUCLEOTIDE SEQUENCE</scope>
    <source>
        <strain evidence="4">Prilba</strain>
    </source>
</reference>
<comment type="similarity">
    <text evidence="2">Belongs to the ISY1 family.</text>
</comment>
<comment type="subcellular location">
    <subcellularLocation>
        <location evidence="1">Nucleus</location>
    </subcellularLocation>
</comment>
<dbReference type="OrthoDB" id="1739576at2759"/>
<dbReference type="GO" id="GO:0000350">
    <property type="term" value="P:generation of catalytic spliceosome for second transesterification step"/>
    <property type="evidence" value="ECO:0007669"/>
    <property type="project" value="InterPro"/>
</dbReference>
<evidence type="ECO:0000256" key="2">
    <source>
        <dbReference type="ARBA" id="ARBA00007002"/>
    </source>
</evidence>
<dbReference type="PANTHER" id="PTHR13021">
    <property type="entry name" value="PRE-MRNA-SPLICING FACTOR ISY1"/>
    <property type="match status" value="1"/>
</dbReference>
<dbReference type="AlphaFoldDB" id="A0A9P5T6B4"/>